<dbReference type="GeneID" id="24170896"/>
<dbReference type="KEGG" id="vg:24170896"/>
<dbReference type="InterPro" id="IPR009261">
    <property type="entry name" value="AcMNPV_AC78"/>
</dbReference>
<accession>A0A0E3Z7F1</accession>
<name>A0A0E3Z7F1_9ABAC</name>
<dbReference type="Proteomes" id="UP000201190">
    <property type="component" value="Segment"/>
</dbReference>
<keyword evidence="3" id="KW-1185">Reference proteome</keyword>
<feature type="transmembrane region" description="Helical" evidence="1">
    <location>
        <begin position="94"/>
        <end position="117"/>
    </location>
</feature>
<reference evidence="2 3" key="1">
    <citation type="journal article" date="2015" name="Genome Announc.">
        <title>Genome Sequence of an Alphabaculovirus Isolated from the Oak Looper, Lambdina fiscellaria, Contains a Putative 2-Kilobase-Pair Transposable Element Encoding a Transposase and a FLYWCH Domain-Containing Protein.</title>
        <authorList>
            <person name="Rohrmann G.F."/>
            <person name="Erlandson M.A."/>
            <person name="Theilmann D.A."/>
        </authorList>
    </citation>
    <scope>NUCLEOTIDE SEQUENCE [LARGE SCALE GENOMIC DNA]</scope>
    <source>
        <strain evidence="2">GR15</strain>
    </source>
</reference>
<organism evidence="2 3">
    <name type="scientific">Lambdina fiscellaria nucleopolyhedrovirus</name>
    <dbReference type="NCBI Taxonomy" id="1642929"/>
    <lineage>
        <taxon>Viruses</taxon>
        <taxon>Viruses incertae sedis</taxon>
        <taxon>Naldaviricetes</taxon>
        <taxon>Lefavirales</taxon>
        <taxon>Baculoviridae</taxon>
        <taxon>Alphabaculovirus</taxon>
        <taxon>Alphabaculovirus lafiscellariae</taxon>
    </lineage>
</organism>
<sequence>MNLDIPYELLGANNQNVEYIPLKFALKDENNRSNVQQAQNKNNGNNNDGVYNYDADHVDDVAAQAYNFFNKFQDNNVRNAANFVSRNDKSLNCIIVAMLSVFCAIVLLYAIYFFVILRDTKYNTFNRQQTKFF</sequence>
<keyword evidence="1" id="KW-0472">Membrane</keyword>
<dbReference type="RefSeq" id="YP_009133275.1">
    <property type="nucleotide sequence ID" value="NC_026922.1"/>
</dbReference>
<protein>
    <submittedName>
        <fullName evidence="2">Ac78</fullName>
    </submittedName>
</protein>
<evidence type="ECO:0000256" key="1">
    <source>
        <dbReference type="SAM" id="Phobius"/>
    </source>
</evidence>
<keyword evidence="1" id="KW-1133">Transmembrane helix</keyword>
<dbReference type="OrthoDB" id="23668at10239"/>
<evidence type="ECO:0000313" key="3">
    <source>
        <dbReference type="Proteomes" id="UP000201190"/>
    </source>
</evidence>
<dbReference type="Pfam" id="PF06024">
    <property type="entry name" value="Orf78"/>
    <property type="match status" value="1"/>
</dbReference>
<keyword evidence="1" id="KW-0812">Transmembrane</keyword>
<evidence type="ECO:0000313" key="2">
    <source>
        <dbReference type="EMBL" id="AKC91693.1"/>
    </source>
</evidence>
<dbReference type="EMBL" id="KP752043">
    <property type="protein sequence ID" value="AKC91693.1"/>
    <property type="molecule type" value="Genomic_DNA"/>
</dbReference>
<proteinExistence type="predicted"/>